<dbReference type="Proteomes" id="UP000011086">
    <property type="component" value="Unassembled WGS sequence"/>
</dbReference>
<feature type="region of interest" description="Disordered" evidence="1">
    <location>
        <begin position="1"/>
        <end position="28"/>
    </location>
</feature>
<sequence>MQRPEGAVSPWQRHEEARMRPWGYDENM</sequence>
<dbReference type="EMBL" id="JH793871">
    <property type="protein sequence ID" value="ELQ38986.1"/>
    <property type="molecule type" value="Genomic_DNA"/>
</dbReference>
<reference evidence="2" key="1">
    <citation type="journal article" date="2012" name="PLoS Genet.">
        <title>Comparative analysis of the genomes of two field isolates of the rice blast fungus Magnaporthe oryzae.</title>
        <authorList>
            <person name="Xue M."/>
            <person name="Yang J."/>
            <person name="Li Z."/>
            <person name="Hu S."/>
            <person name="Yao N."/>
            <person name="Dean R.A."/>
            <person name="Zhao W."/>
            <person name="Shen M."/>
            <person name="Zhang H."/>
            <person name="Li C."/>
            <person name="Liu L."/>
            <person name="Cao L."/>
            <person name="Xu X."/>
            <person name="Xing Y."/>
            <person name="Hsiang T."/>
            <person name="Zhang Z."/>
            <person name="Xu J.R."/>
            <person name="Peng Y.L."/>
        </authorList>
    </citation>
    <scope>NUCLEOTIDE SEQUENCE</scope>
    <source>
        <strain evidence="2">Y34</strain>
    </source>
</reference>
<proteinExistence type="predicted"/>
<accession>A0AA97PLD7</accession>
<gene>
    <name evidence="2" type="ORF">OOU_Y34scaffold00516g21</name>
</gene>
<dbReference type="AlphaFoldDB" id="A0AA97PLD7"/>
<evidence type="ECO:0000313" key="2">
    <source>
        <dbReference type="EMBL" id="ELQ38986.1"/>
    </source>
</evidence>
<name>A0AA97PLD7_PYRO3</name>
<organism evidence="2">
    <name type="scientific">Pyricularia oryzae (strain Y34)</name>
    <name type="common">Rice blast fungus</name>
    <name type="synonym">Magnaporthe oryzae</name>
    <dbReference type="NCBI Taxonomy" id="1143189"/>
    <lineage>
        <taxon>Eukaryota</taxon>
        <taxon>Fungi</taxon>
        <taxon>Dikarya</taxon>
        <taxon>Ascomycota</taxon>
        <taxon>Pezizomycotina</taxon>
        <taxon>Sordariomycetes</taxon>
        <taxon>Sordariomycetidae</taxon>
        <taxon>Magnaporthales</taxon>
        <taxon>Pyriculariaceae</taxon>
        <taxon>Pyricularia</taxon>
    </lineage>
</organism>
<evidence type="ECO:0000256" key="1">
    <source>
        <dbReference type="SAM" id="MobiDB-lite"/>
    </source>
</evidence>
<protein>
    <submittedName>
        <fullName evidence="2">Uncharacterized protein</fullName>
    </submittedName>
</protein>